<comment type="caution">
    <text evidence="2">The sequence shown here is derived from an EMBL/GenBank/DDBJ whole genome shotgun (WGS) entry which is preliminary data.</text>
</comment>
<evidence type="ECO:0000256" key="1">
    <source>
        <dbReference type="SAM" id="Phobius"/>
    </source>
</evidence>
<evidence type="ECO:0000313" key="2">
    <source>
        <dbReference type="EMBL" id="KAJ4323567.1"/>
    </source>
</evidence>
<dbReference type="Proteomes" id="UP001140502">
    <property type="component" value="Unassembled WGS sequence"/>
</dbReference>
<sequence length="85" mass="9674">MISQKGFTVYEHEVWPLPPICRGLFDAHQQALKRGNAVFQAANVLSRSWFSFAIIVTIFAYLVCLQTFIARFCARATKLEAHQSL</sequence>
<organism evidence="2 3">
    <name type="scientific">Fusarium piperis</name>
    <dbReference type="NCBI Taxonomy" id="1435070"/>
    <lineage>
        <taxon>Eukaryota</taxon>
        <taxon>Fungi</taxon>
        <taxon>Dikarya</taxon>
        <taxon>Ascomycota</taxon>
        <taxon>Pezizomycotina</taxon>
        <taxon>Sordariomycetes</taxon>
        <taxon>Hypocreomycetidae</taxon>
        <taxon>Hypocreales</taxon>
        <taxon>Nectriaceae</taxon>
        <taxon>Fusarium</taxon>
        <taxon>Fusarium solani species complex</taxon>
    </lineage>
</organism>
<feature type="transmembrane region" description="Helical" evidence="1">
    <location>
        <begin position="49"/>
        <end position="69"/>
    </location>
</feature>
<keyword evidence="1" id="KW-1133">Transmembrane helix</keyword>
<dbReference type="AlphaFoldDB" id="A0A9W8WFW7"/>
<protein>
    <submittedName>
        <fullName evidence="2">Uncharacterized protein</fullName>
    </submittedName>
</protein>
<keyword evidence="1" id="KW-0472">Membrane</keyword>
<dbReference type="EMBL" id="JAPEUR010000069">
    <property type="protein sequence ID" value="KAJ4323567.1"/>
    <property type="molecule type" value="Genomic_DNA"/>
</dbReference>
<proteinExistence type="predicted"/>
<accession>A0A9W8WFW7</accession>
<reference evidence="2" key="1">
    <citation type="submission" date="2022-10" db="EMBL/GenBank/DDBJ databases">
        <title>Tapping the CABI collections for fungal endophytes: first genome assemblies for Collariella, Neodidymelliopsis, Ascochyta clinopodiicola, Didymella pomorum, Didymosphaeria variabile, Neocosmospora piperis and Neocucurbitaria cava.</title>
        <authorList>
            <person name="Hill R."/>
        </authorList>
    </citation>
    <scope>NUCLEOTIDE SEQUENCE</scope>
    <source>
        <strain evidence="2">IMI 366586</strain>
    </source>
</reference>
<name>A0A9W8WFW7_9HYPO</name>
<gene>
    <name evidence="2" type="ORF">N0V84_004308</name>
</gene>
<keyword evidence="1" id="KW-0812">Transmembrane</keyword>
<evidence type="ECO:0000313" key="3">
    <source>
        <dbReference type="Proteomes" id="UP001140502"/>
    </source>
</evidence>
<keyword evidence="3" id="KW-1185">Reference proteome</keyword>